<keyword evidence="3" id="KW-0863">Zinc-finger</keyword>
<evidence type="ECO:0000259" key="6">
    <source>
        <dbReference type="Pfam" id="PF05699"/>
    </source>
</evidence>
<keyword evidence="8" id="KW-1185">Reference proteome</keyword>
<comment type="subcellular location">
    <subcellularLocation>
        <location evidence="1">Nucleus</location>
    </subcellularLocation>
</comment>
<proteinExistence type="predicted"/>
<dbReference type="PANTHER" id="PTHR46481">
    <property type="entry name" value="ZINC FINGER BED DOMAIN-CONTAINING PROTEIN 4"/>
    <property type="match status" value="1"/>
</dbReference>
<comment type="caution">
    <text evidence="7">The sequence shown here is derived from an EMBL/GenBank/DDBJ whole genome shotgun (WGS) entry which is preliminary data.</text>
</comment>
<evidence type="ECO:0000313" key="7">
    <source>
        <dbReference type="EMBL" id="CAI6357462.1"/>
    </source>
</evidence>
<evidence type="ECO:0000256" key="2">
    <source>
        <dbReference type="ARBA" id="ARBA00022723"/>
    </source>
</evidence>
<evidence type="ECO:0000313" key="8">
    <source>
        <dbReference type="Proteomes" id="UP001160148"/>
    </source>
</evidence>
<evidence type="ECO:0000256" key="1">
    <source>
        <dbReference type="ARBA" id="ARBA00004123"/>
    </source>
</evidence>
<feature type="domain" description="HAT C-terminal dimerisation" evidence="6">
    <location>
        <begin position="109"/>
        <end position="187"/>
    </location>
</feature>
<protein>
    <recommendedName>
        <fullName evidence="6">HAT C-terminal dimerisation domain-containing protein</fullName>
    </recommendedName>
</protein>
<evidence type="ECO:0000256" key="4">
    <source>
        <dbReference type="ARBA" id="ARBA00022833"/>
    </source>
</evidence>
<dbReference type="GO" id="GO:0008270">
    <property type="term" value="F:zinc ion binding"/>
    <property type="evidence" value="ECO:0007669"/>
    <property type="project" value="UniProtKB-KW"/>
</dbReference>
<evidence type="ECO:0000256" key="3">
    <source>
        <dbReference type="ARBA" id="ARBA00022771"/>
    </source>
</evidence>
<reference evidence="7 8" key="1">
    <citation type="submission" date="2023-01" db="EMBL/GenBank/DDBJ databases">
        <authorList>
            <person name="Whitehead M."/>
        </authorList>
    </citation>
    <scope>NUCLEOTIDE SEQUENCE [LARGE SCALE GENOMIC DNA]</scope>
</reference>
<sequence length="192" mass="22414">MHKLGEKALEILNSKFKLSEEHEIAVFLWPKFKMLKMFFQDSGDRSRIINNIEKKLLEMETRDQELNINTIIPSNFDDSNRPSSSSSMFSEWEDSLRDHDLPQYKFKKELEDYREEIFDVGDDHILDFWSKKMSRYPYLSKLARQILATPASSASSERSFSIAGRVIEERSSCLDGSTVDAILFLNSFHSQK</sequence>
<dbReference type="GO" id="GO:0046983">
    <property type="term" value="F:protein dimerization activity"/>
    <property type="evidence" value="ECO:0007669"/>
    <property type="project" value="InterPro"/>
</dbReference>
<dbReference type="AlphaFoldDB" id="A0AAV0WPE8"/>
<dbReference type="GO" id="GO:0005634">
    <property type="term" value="C:nucleus"/>
    <property type="evidence" value="ECO:0007669"/>
    <property type="project" value="UniProtKB-SubCell"/>
</dbReference>
<dbReference type="EMBL" id="CARXXK010000002">
    <property type="protein sequence ID" value="CAI6357462.1"/>
    <property type="molecule type" value="Genomic_DNA"/>
</dbReference>
<dbReference type="Pfam" id="PF05699">
    <property type="entry name" value="Dimer_Tnp_hAT"/>
    <property type="match status" value="1"/>
</dbReference>
<dbReference type="Proteomes" id="UP001160148">
    <property type="component" value="Unassembled WGS sequence"/>
</dbReference>
<dbReference type="InterPro" id="IPR052035">
    <property type="entry name" value="ZnF_BED_domain_contain"/>
</dbReference>
<keyword evidence="2" id="KW-0479">Metal-binding</keyword>
<evidence type="ECO:0000256" key="5">
    <source>
        <dbReference type="ARBA" id="ARBA00023242"/>
    </source>
</evidence>
<keyword evidence="5" id="KW-0539">Nucleus</keyword>
<gene>
    <name evidence="7" type="ORF">MEUPH1_LOCUS13086</name>
</gene>
<dbReference type="SUPFAM" id="SSF53098">
    <property type="entry name" value="Ribonuclease H-like"/>
    <property type="match status" value="1"/>
</dbReference>
<dbReference type="InterPro" id="IPR008906">
    <property type="entry name" value="HATC_C_dom"/>
</dbReference>
<dbReference type="InterPro" id="IPR012337">
    <property type="entry name" value="RNaseH-like_sf"/>
</dbReference>
<organism evidence="7 8">
    <name type="scientific">Macrosiphum euphorbiae</name>
    <name type="common">potato aphid</name>
    <dbReference type="NCBI Taxonomy" id="13131"/>
    <lineage>
        <taxon>Eukaryota</taxon>
        <taxon>Metazoa</taxon>
        <taxon>Ecdysozoa</taxon>
        <taxon>Arthropoda</taxon>
        <taxon>Hexapoda</taxon>
        <taxon>Insecta</taxon>
        <taxon>Pterygota</taxon>
        <taxon>Neoptera</taxon>
        <taxon>Paraneoptera</taxon>
        <taxon>Hemiptera</taxon>
        <taxon>Sternorrhyncha</taxon>
        <taxon>Aphidomorpha</taxon>
        <taxon>Aphidoidea</taxon>
        <taxon>Aphididae</taxon>
        <taxon>Macrosiphini</taxon>
        <taxon>Macrosiphum</taxon>
    </lineage>
</organism>
<accession>A0AAV0WPE8</accession>
<dbReference type="PANTHER" id="PTHR46481:SF10">
    <property type="entry name" value="ZINC FINGER BED DOMAIN-CONTAINING PROTEIN 39"/>
    <property type="match status" value="1"/>
</dbReference>
<keyword evidence="4" id="KW-0862">Zinc</keyword>
<name>A0AAV0WPE8_9HEMI</name>